<dbReference type="EMBL" id="KQ982559">
    <property type="protein sequence ID" value="KYQ54976.1"/>
    <property type="molecule type" value="Genomic_DNA"/>
</dbReference>
<keyword evidence="3" id="KW-1185">Reference proteome</keyword>
<keyword evidence="1" id="KW-0812">Transmembrane</keyword>
<name>A0A151X3F7_9HYME</name>
<accession>A0A151X3F7</accession>
<keyword evidence="1" id="KW-0472">Membrane</keyword>
<proteinExistence type="predicted"/>
<dbReference type="Proteomes" id="UP000075809">
    <property type="component" value="Unassembled WGS sequence"/>
</dbReference>
<dbReference type="AlphaFoldDB" id="A0A151X3F7"/>
<reference evidence="2 3" key="1">
    <citation type="submission" date="2015-09" db="EMBL/GenBank/DDBJ databases">
        <title>Trachymyrmex zeteki WGS genome.</title>
        <authorList>
            <person name="Nygaard S."/>
            <person name="Hu H."/>
            <person name="Boomsma J."/>
            <person name="Zhang G."/>
        </authorList>
    </citation>
    <scope>NUCLEOTIDE SEQUENCE [LARGE SCALE GENOMIC DNA]</scope>
    <source>
        <strain evidence="2">Tzet28-1</strain>
        <tissue evidence="2">Whole body</tissue>
    </source>
</reference>
<evidence type="ECO:0000313" key="2">
    <source>
        <dbReference type="EMBL" id="KYQ54976.1"/>
    </source>
</evidence>
<evidence type="ECO:0000313" key="3">
    <source>
        <dbReference type="Proteomes" id="UP000075809"/>
    </source>
</evidence>
<protein>
    <submittedName>
        <fullName evidence="2">Uncharacterized protein</fullName>
    </submittedName>
</protein>
<organism evidence="2 3">
    <name type="scientific">Mycetomoellerius zeteki</name>
    <dbReference type="NCBI Taxonomy" id="64791"/>
    <lineage>
        <taxon>Eukaryota</taxon>
        <taxon>Metazoa</taxon>
        <taxon>Ecdysozoa</taxon>
        <taxon>Arthropoda</taxon>
        <taxon>Hexapoda</taxon>
        <taxon>Insecta</taxon>
        <taxon>Pterygota</taxon>
        <taxon>Neoptera</taxon>
        <taxon>Endopterygota</taxon>
        <taxon>Hymenoptera</taxon>
        <taxon>Apocrita</taxon>
        <taxon>Aculeata</taxon>
        <taxon>Formicoidea</taxon>
        <taxon>Formicidae</taxon>
        <taxon>Myrmicinae</taxon>
        <taxon>Mycetomoellerius</taxon>
    </lineage>
</organism>
<feature type="transmembrane region" description="Helical" evidence="1">
    <location>
        <begin position="39"/>
        <end position="61"/>
    </location>
</feature>
<gene>
    <name evidence="2" type="ORF">ALC60_06137</name>
</gene>
<keyword evidence="1" id="KW-1133">Transmembrane helix</keyword>
<sequence>MVRNNSIMYEKERSTCIRNQDVNVHCNENKTLSMSGKRVFCWFFIFLRFVVCTSYVSFVVVCHSRKNIITIQLNEEDHIRSRQI</sequence>
<evidence type="ECO:0000256" key="1">
    <source>
        <dbReference type="SAM" id="Phobius"/>
    </source>
</evidence>